<proteinExistence type="predicted"/>
<dbReference type="OrthoDB" id="47738at2759"/>
<comment type="caution">
    <text evidence="1">The sequence shown here is derived from an EMBL/GenBank/DDBJ whole genome shotgun (WGS) entry which is preliminary data.</text>
</comment>
<name>K0S0K6_THAOC</name>
<dbReference type="eggNOG" id="ENOG502SMQT">
    <property type="taxonomic scope" value="Eukaryota"/>
</dbReference>
<dbReference type="Proteomes" id="UP000266841">
    <property type="component" value="Unassembled WGS sequence"/>
</dbReference>
<evidence type="ECO:0000313" key="2">
    <source>
        <dbReference type="Proteomes" id="UP000266841"/>
    </source>
</evidence>
<gene>
    <name evidence="1" type="ORF">THAOC_21717</name>
</gene>
<dbReference type="OMA" id="GEDHVGC"/>
<dbReference type="InterPro" id="IPR016024">
    <property type="entry name" value="ARM-type_fold"/>
</dbReference>
<protein>
    <submittedName>
        <fullName evidence="1">Uncharacterized protein</fullName>
    </submittedName>
</protein>
<keyword evidence="2" id="KW-1185">Reference proteome</keyword>
<reference evidence="1 2" key="1">
    <citation type="journal article" date="2012" name="Genome Biol.">
        <title>Genome and low-iron response of an oceanic diatom adapted to chronic iron limitation.</title>
        <authorList>
            <person name="Lommer M."/>
            <person name="Specht M."/>
            <person name="Roy A.S."/>
            <person name="Kraemer L."/>
            <person name="Andreson R."/>
            <person name="Gutowska M.A."/>
            <person name="Wolf J."/>
            <person name="Bergner S.V."/>
            <person name="Schilhabel M.B."/>
            <person name="Klostermeier U.C."/>
            <person name="Beiko R.G."/>
            <person name="Rosenstiel P."/>
            <person name="Hippler M."/>
            <person name="Laroche J."/>
        </authorList>
    </citation>
    <scope>NUCLEOTIDE SEQUENCE [LARGE SCALE GENOMIC DNA]</scope>
    <source>
        <strain evidence="1 2">CCMP1005</strain>
    </source>
</reference>
<dbReference type="AlphaFoldDB" id="K0S0K6"/>
<organism evidence="1 2">
    <name type="scientific">Thalassiosira oceanica</name>
    <name type="common">Marine diatom</name>
    <dbReference type="NCBI Taxonomy" id="159749"/>
    <lineage>
        <taxon>Eukaryota</taxon>
        <taxon>Sar</taxon>
        <taxon>Stramenopiles</taxon>
        <taxon>Ochrophyta</taxon>
        <taxon>Bacillariophyta</taxon>
        <taxon>Coscinodiscophyceae</taxon>
        <taxon>Thalassiosirophycidae</taxon>
        <taxon>Thalassiosirales</taxon>
        <taxon>Thalassiosiraceae</taxon>
        <taxon>Thalassiosira</taxon>
    </lineage>
</organism>
<sequence length="1225" mass="132817">MVIDRCSAFTAANTFNGAEILALMLQKNSTNLFAMIDSSEGDECEESIKGTMTLYTLAVGMYVSVCMDYVERERETHTAWLSSVLSDLGSAMSITALRMRYRPLKDKFSTPTAAAGCPSLVEMLVNAISTVKESAEEYYAHKSDQQRSDAGRAHHHAVTLCYSTVLRSLPETVLLLPGQDEPHRAPSVDRSCMRSASLELRSDEFGMKRVVELLMKYESNTENQHESAIRMLHCCESWAKYVSVPTDIVNLTIGNIGSNYFQIMNPCATREEERAREASLQYLVAIFDSAAHTLTTKDVLMAVLGAVKKSSSNGKKKTRSKSKKRADKVLGELVAAHHEEQGDTSDNIAGMELKARRNAACVAAALAFGISIEGGSIASDGFGLRPAITNEATTNHMISSTICSVGVSVLPHLLSEGIEEHWRTELIQVVLATLQRLCGNTNRDTRCQAYEPLFAFASSLSNAESTTMVHAAVDSLSGCVLALGEACQYPRSYFNELNLTVNNDDEIEVERNDVRDVARTVCSLDSGVVNDASPSLLVLERIINACGDAIRRCIGDNALPHETAVHILSALAKPLNKLATLYKENPFHKGRIVMISALTSLGSINEKVSDSFESMSMSDTLPISRLACMATASYSPMMSALVEVIHGTGGEGDTQLCSSLKRTIMVSLRQAILSSAVIPELVAESTLSSSRYDIRGAMRGPGGEDHVGILALMRMSEESDNLTHAMFEVQPAILNDFVELHARLKAAEASRGLRDWGTGVCPVSRRILLRVICRLSKFPGAGQGHAVMEQLVNAPLREITSRKQSPYCAERLYNFTESSYDLAYFSPELLSNALSTVPEALEAVTMTVIEGYSRPFSDEQATIQWARLRGAAYTMLRTLVTGDMSDIAARAIGALIKAECQVATAHFDVSPSDSSFTIFCDAVVGEDTVNAGVYIMLIKAHLDEIAKRKGDFQGANKCISLLQDVARDVLQLITLPSPEASNSVDPRPTTMEAWFLSMTSLLALSNTRLGMTSAGAVEEIVATSCTAAMSVIFMKDIRSLNEEPGLSLDGAQTSSIILFMTVGMPSILASLSKGGATPLLQVSCEGQSTQYDGSIAVGVFVACLLRGVSGALPPWCVEDTPELFKAIYFAMGKDSDGFIHILNLAVHLTAASPTGCIQVGDRIGGKYVDCSPSHLNQFISKARDVCVKNDWKRFKVILKTLCGGKKKDSGFSLKPQLTNFDCDRL</sequence>
<accession>K0S0K6</accession>
<dbReference type="EMBL" id="AGNL01026004">
    <property type="protein sequence ID" value="EJK58179.1"/>
    <property type="molecule type" value="Genomic_DNA"/>
</dbReference>
<evidence type="ECO:0000313" key="1">
    <source>
        <dbReference type="EMBL" id="EJK58179.1"/>
    </source>
</evidence>
<dbReference type="SUPFAM" id="SSF48371">
    <property type="entry name" value="ARM repeat"/>
    <property type="match status" value="1"/>
</dbReference>